<organism evidence="1 2">
    <name type="scientific">Flammeovirga aprica JL-4</name>
    <dbReference type="NCBI Taxonomy" id="694437"/>
    <lineage>
        <taxon>Bacteria</taxon>
        <taxon>Pseudomonadati</taxon>
        <taxon>Bacteroidota</taxon>
        <taxon>Cytophagia</taxon>
        <taxon>Cytophagales</taxon>
        <taxon>Flammeovirgaceae</taxon>
        <taxon>Flammeovirga</taxon>
    </lineage>
</organism>
<comment type="caution">
    <text evidence="1">The sequence shown here is derived from an EMBL/GenBank/DDBJ whole genome shotgun (WGS) entry which is preliminary data.</text>
</comment>
<feature type="non-terminal residue" evidence="1">
    <location>
        <position position="1"/>
    </location>
</feature>
<dbReference type="SUPFAM" id="SSF53098">
    <property type="entry name" value="Ribonuclease H-like"/>
    <property type="match status" value="1"/>
</dbReference>
<protein>
    <submittedName>
        <fullName evidence="1">Transposase</fullName>
    </submittedName>
</protein>
<proteinExistence type="predicted"/>
<accession>A0A7X9XDQ8</accession>
<reference evidence="1 2" key="1">
    <citation type="submission" date="2020-04" db="EMBL/GenBank/DDBJ databases">
        <title>Flammeovirga sp. SR4, a novel species isolated from seawater.</title>
        <authorList>
            <person name="Wang X."/>
        </authorList>
    </citation>
    <scope>NUCLEOTIDE SEQUENCE [LARGE SCALE GENOMIC DNA]</scope>
    <source>
        <strain evidence="1 2">ATCC 23126</strain>
    </source>
</reference>
<dbReference type="Proteomes" id="UP000576082">
    <property type="component" value="Unassembled WGS sequence"/>
</dbReference>
<dbReference type="InterPro" id="IPR012337">
    <property type="entry name" value="RNaseH-like_sf"/>
</dbReference>
<name>A0A7X9XDQ8_9BACT</name>
<gene>
    <name evidence="1" type="ORF">HHU12_34495</name>
</gene>
<dbReference type="EMBL" id="JABANE010000382">
    <property type="protein sequence ID" value="NME73107.1"/>
    <property type="molecule type" value="Genomic_DNA"/>
</dbReference>
<sequence length="202" mass="24210">YSEKRANKDKYDRDQNLLKSQKLLQNPSLIKNKSRRYFIKSEVDEKYILDEEKIKQAQKYDGFISISTNNKTLPIPLILDHYRHLYQIEHTFRSFKSHLEVRPMFHWTERRIRGHLSLCYMTYVLQHYMLRQINQKNNKVSENGLRRALSRMQVSHLLQDGDEFYLRSNNDNEEVQNVINGLKLSPIPSITSKGHIINYLQK</sequence>
<dbReference type="AlphaFoldDB" id="A0A7X9XDQ8"/>
<keyword evidence="2" id="KW-1185">Reference proteome</keyword>
<evidence type="ECO:0000313" key="1">
    <source>
        <dbReference type="EMBL" id="NME73107.1"/>
    </source>
</evidence>
<evidence type="ECO:0000313" key="2">
    <source>
        <dbReference type="Proteomes" id="UP000576082"/>
    </source>
</evidence>